<evidence type="ECO:0000313" key="7">
    <source>
        <dbReference type="Proteomes" id="UP000245764"/>
    </source>
</evidence>
<dbReference type="Pfam" id="PF00097">
    <property type="entry name" value="zf-C3HC4"/>
    <property type="match status" value="1"/>
</dbReference>
<dbReference type="InterPro" id="IPR001841">
    <property type="entry name" value="Znf_RING"/>
</dbReference>
<dbReference type="GO" id="GO:0008270">
    <property type="term" value="F:zinc ion binding"/>
    <property type="evidence" value="ECO:0007669"/>
    <property type="project" value="UniProtKB-KW"/>
</dbReference>
<dbReference type="AlphaFoldDB" id="A0A2H1GNZ3"/>
<keyword evidence="2 4" id="KW-0863">Zinc-finger</keyword>
<dbReference type="InterPro" id="IPR018957">
    <property type="entry name" value="Znf_C3HC4_RING-type"/>
</dbReference>
<evidence type="ECO:0000256" key="2">
    <source>
        <dbReference type="ARBA" id="ARBA00022771"/>
    </source>
</evidence>
<name>A0A2H1GNZ3_ZYMTR</name>
<feature type="domain" description="RING-type" evidence="5">
    <location>
        <begin position="36"/>
        <end position="79"/>
    </location>
</feature>
<accession>A0A2H1GNZ3</accession>
<dbReference type="PROSITE" id="PS50089">
    <property type="entry name" value="ZF_RING_2"/>
    <property type="match status" value="1"/>
</dbReference>
<keyword evidence="3" id="KW-0862">Zinc</keyword>
<reference evidence="7" key="1">
    <citation type="submission" date="2017-05" db="EMBL/GenBank/DDBJ databases">
        <authorList>
            <person name="Song R."/>
            <person name="Chenine A.L."/>
            <person name="Ruprecht R.M."/>
        </authorList>
    </citation>
    <scope>NUCLEOTIDE SEQUENCE [LARGE SCALE GENOMIC DNA]</scope>
</reference>
<evidence type="ECO:0000259" key="5">
    <source>
        <dbReference type="PROSITE" id="PS50089"/>
    </source>
</evidence>
<proteinExistence type="predicted"/>
<evidence type="ECO:0000313" key="6">
    <source>
        <dbReference type="EMBL" id="SMR55285.1"/>
    </source>
</evidence>
<sequence>MAYPSREDFLASLVSVPGLADGYDIPSDEPGSGTGCASCREPFDDPVVTACNGVLNHKHYFCRACLISWLTDHNTCPSCFCVFFPADQPAEEEHGEEEDELANYRRHVQPDMFLLPPRRRQVALILNRSATNIQPGDVLPSSPRVLFITPPVASRNAFISAHLTNRLSNGLRFYVRPDRDPRVHGQMHQVWAYIRREFRDWLSRHLLQTMELWWMRQQLYSLVRRIPEHRFPSVGVAEWARFRADGRALVWMLGDHAEDMAEINAMVRVMDSVATEEDQREYDRYDDE</sequence>
<evidence type="ECO:0000256" key="4">
    <source>
        <dbReference type="PROSITE-ProRule" id="PRU00175"/>
    </source>
</evidence>
<dbReference type="InterPro" id="IPR013083">
    <property type="entry name" value="Znf_RING/FYVE/PHD"/>
</dbReference>
<gene>
    <name evidence="6" type="ORF">ZT1E4_G7632</name>
</gene>
<protein>
    <recommendedName>
        <fullName evidence="5">RING-type domain-containing protein</fullName>
    </recommendedName>
</protein>
<dbReference type="EMBL" id="LT854259">
    <property type="protein sequence ID" value="SMR55285.1"/>
    <property type="molecule type" value="Genomic_DNA"/>
</dbReference>
<dbReference type="Proteomes" id="UP000245764">
    <property type="component" value="Chromosome 7"/>
</dbReference>
<keyword evidence="1" id="KW-0479">Metal-binding</keyword>
<evidence type="ECO:0000256" key="3">
    <source>
        <dbReference type="ARBA" id="ARBA00022833"/>
    </source>
</evidence>
<organism evidence="6 7">
    <name type="scientific">Zymoseptoria tritici ST99CH_1E4</name>
    <dbReference type="NCBI Taxonomy" id="1276532"/>
    <lineage>
        <taxon>Eukaryota</taxon>
        <taxon>Fungi</taxon>
        <taxon>Dikarya</taxon>
        <taxon>Ascomycota</taxon>
        <taxon>Pezizomycotina</taxon>
        <taxon>Dothideomycetes</taxon>
        <taxon>Dothideomycetidae</taxon>
        <taxon>Mycosphaerellales</taxon>
        <taxon>Mycosphaerellaceae</taxon>
        <taxon>Zymoseptoria</taxon>
    </lineage>
</organism>
<dbReference type="Gene3D" id="3.30.40.10">
    <property type="entry name" value="Zinc/RING finger domain, C3HC4 (zinc finger)"/>
    <property type="match status" value="1"/>
</dbReference>
<dbReference type="SUPFAM" id="SSF57850">
    <property type="entry name" value="RING/U-box"/>
    <property type="match status" value="1"/>
</dbReference>
<evidence type="ECO:0000256" key="1">
    <source>
        <dbReference type="ARBA" id="ARBA00022723"/>
    </source>
</evidence>